<dbReference type="InterPro" id="IPR022074">
    <property type="entry name" value="DUF3626"/>
</dbReference>
<gene>
    <name evidence="1" type="ORF">NCTC10994_02715</name>
</gene>
<evidence type="ECO:0000313" key="1">
    <source>
        <dbReference type="EMBL" id="SQI34120.1"/>
    </source>
</evidence>
<name>A0A2X4UMB8_9NOCA</name>
<sequence>MERLVDSAKAAVAHVRALAVGESISGSMRVTMHFHPDAPYRGRSTLSAIAHRGAYLSQFETNTGNGGLTAFEGGDRWRWESRMFGGVYDSRPASDRPKYGSLDRRCDGYGGSPRFGSSYFVLAEHTLERTTFCFPDSVHEPHLFGTAQTSSHLMEAAAVAEFDDPLDHYIEAHVHGPINIECDVEALVLDPSYRGTRFEDVARTMPCAVLWHAGYRLAIEQVESHPEYRGNAVVEVARSVARQEWITPYSLGPARVGSVDPQDLKKVWHYVARYGRAAPAP</sequence>
<keyword evidence="2" id="KW-1185">Reference proteome</keyword>
<protein>
    <submittedName>
        <fullName evidence="1">Protein of uncharacterized function (DUF3626)</fullName>
    </submittedName>
</protein>
<proteinExistence type="predicted"/>
<dbReference type="Pfam" id="PF12294">
    <property type="entry name" value="DUF3626"/>
    <property type="match status" value="2"/>
</dbReference>
<dbReference type="KEGG" id="rcr:NCTC10994_02715"/>
<dbReference type="EMBL" id="LS483468">
    <property type="protein sequence ID" value="SQI34120.1"/>
    <property type="molecule type" value="Genomic_DNA"/>
</dbReference>
<dbReference type="Proteomes" id="UP000249091">
    <property type="component" value="Chromosome 1"/>
</dbReference>
<dbReference type="AlphaFoldDB" id="A0A2X4UMB8"/>
<reference evidence="1 2" key="1">
    <citation type="submission" date="2018-06" db="EMBL/GenBank/DDBJ databases">
        <authorList>
            <consortium name="Pathogen Informatics"/>
            <person name="Doyle S."/>
        </authorList>
    </citation>
    <scope>NUCLEOTIDE SEQUENCE [LARGE SCALE GENOMIC DNA]</scope>
    <source>
        <strain evidence="1 2">NCTC10994</strain>
    </source>
</reference>
<organism evidence="1 2">
    <name type="scientific">Rhodococcus coprophilus</name>
    <dbReference type="NCBI Taxonomy" id="38310"/>
    <lineage>
        <taxon>Bacteria</taxon>
        <taxon>Bacillati</taxon>
        <taxon>Actinomycetota</taxon>
        <taxon>Actinomycetes</taxon>
        <taxon>Mycobacteriales</taxon>
        <taxon>Nocardiaceae</taxon>
        <taxon>Rhodococcus</taxon>
    </lineage>
</organism>
<accession>A0A2X4UMB8</accession>
<evidence type="ECO:0000313" key="2">
    <source>
        <dbReference type="Proteomes" id="UP000249091"/>
    </source>
</evidence>